<dbReference type="EMBL" id="WEIO01000001">
    <property type="protein sequence ID" value="KAB7708994.1"/>
    <property type="molecule type" value="Genomic_DNA"/>
</dbReference>
<dbReference type="GO" id="GO:0004622">
    <property type="term" value="F:phosphatidylcholine lysophospholipase activity"/>
    <property type="evidence" value="ECO:0007669"/>
    <property type="project" value="TreeGrafter"/>
</dbReference>
<feature type="transmembrane region" description="Helical" evidence="1">
    <location>
        <begin position="14"/>
        <end position="33"/>
    </location>
</feature>
<evidence type="ECO:0000313" key="3">
    <source>
        <dbReference type="EMBL" id="KAB7708994.1"/>
    </source>
</evidence>
<dbReference type="InterPro" id="IPR051532">
    <property type="entry name" value="Ester_Hydrolysis_Enzymes"/>
</dbReference>
<keyword evidence="4" id="KW-1185">Reference proteome</keyword>
<evidence type="ECO:0000259" key="2">
    <source>
        <dbReference type="Pfam" id="PF13472"/>
    </source>
</evidence>
<proteinExistence type="predicted"/>
<dbReference type="AlphaFoldDB" id="A0A6I1FQK0"/>
<feature type="domain" description="SGNH hydrolase-type esterase" evidence="2">
    <location>
        <begin position="48"/>
        <end position="239"/>
    </location>
</feature>
<dbReference type="SUPFAM" id="SSF52266">
    <property type="entry name" value="SGNH hydrolase"/>
    <property type="match status" value="1"/>
</dbReference>
<keyword evidence="1" id="KW-0812">Transmembrane</keyword>
<dbReference type="Gene3D" id="3.40.50.1110">
    <property type="entry name" value="SGNH hydrolase"/>
    <property type="match status" value="1"/>
</dbReference>
<reference evidence="3 4" key="1">
    <citation type="submission" date="2019-10" db="EMBL/GenBank/DDBJ databases">
        <title>Bacillus aerolatum sp. nov., isolated from bioaerosol of sport playgrounds.</title>
        <authorList>
            <person name="Chen P."/>
            <person name="Zhang G."/>
        </authorList>
    </citation>
    <scope>NUCLEOTIDE SEQUENCE [LARGE SCALE GENOMIC DNA]</scope>
    <source>
        <strain evidence="3 4">CX253</strain>
    </source>
</reference>
<dbReference type="PANTHER" id="PTHR30383:SF27">
    <property type="entry name" value="SPORE GERMINATION LIPASE LIPC"/>
    <property type="match status" value="1"/>
</dbReference>
<dbReference type="Proteomes" id="UP000429595">
    <property type="component" value="Unassembled WGS sequence"/>
</dbReference>
<evidence type="ECO:0000256" key="1">
    <source>
        <dbReference type="SAM" id="Phobius"/>
    </source>
</evidence>
<dbReference type="Pfam" id="PF13472">
    <property type="entry name" value="Lipase_GDSL_2"/>
    <property type="match status" value="1"/>
</dbReference>
<evidence type="ECO:0000313" key="4">
    <source>
        <dbReference type="Proteomes" id="UP000429595"/>
    </source>
</evidence>
<dbReference type="PANTHER" id="PTHR30383">
    <property type="entry name" value="THIOESTERASE 1/PROTEASE 1/LYSOPHOSPHOLIPASE L1"/>
    <property type="match status" value="1"/>
</dbReference>
<keyword evidence="1" id="KW-0472">Membrane</keyword>
<keyword evidence="1" id="KW-1133">Transmembrane helix</keyword>
<accession>A0A6I1FQK0</accession>
<comment type="caution">
    <text evidence="3">The sequence shown here is derived from an EMBL/GenBank/DDBJ whole genome shotgun (WGS) entry which is preliminary data.</text>
</comment>
<name>A0A6I1FQK0_9BACI</name>
<dbReference type="InterPro" id="IPR013830">
    <property type="entry name" value="SGNH_hydro"/>
</dbReference>
<dbReference type="InterPro" id="IPR036514">
    <property type="entry name" value="SGNH_hydro_sf"/>
</dbReference>
<organism evidence="3 4">
    <name type="scientific">Bacillus aerolatus</name>
    <dbReference type="NCBI Taxonomy" id="2653354"/>
    <lineage>
        <taxon>Bacteria</taxon>
        <taxon>Bacillati</taxon>
        <taxon>Bacillota</taxon>
        <taxon>Bacilli</taxon>
        <taxon>Bacillales</taxon>
        <taxon>Bacillaceae</taxon>
        <taxon>Bacillus</taxon>
    </lineage>
</organism>
<protein>
    <submittedName>
        <fullName evidence="3">GDSL family lipase</fullName>
    </submittedName>
</protein>
<gene>
    <name evidence="3" type="ORF">F9802_02320</name>
</gene>
<sequence>MNNLNCGVNNLRKWWIIFFAFMFSLTGCAQLITEQKEVIPKDLNVVSIGDSLTQGVGDSSGSGGYIPYLEQQLEQLNAVKSARFENFGVKGNRTDQLLERLGQQEVKQSLQQADLVIITIGGNDIMKVFKDNFAQLSVKEFDRQRESYAMRLHEIIQTVRKQNKDAGIVLVGLYNPFMKVFADVEEVEVIMKDWNAASESAVGQYTQTCFVAVEDLFRNTKENLFYKDQFHPNDRGYELMANRIFETIKGEKLEELTNKKIIYVNEESP</sequence>